<dbReference type="EMBL" id="CM007366">
    <property type="protein sequence ID" value="OIW09867.1"/>
    <property type="molecule type" value="Genomic_DNA"/>
</dbReference>
<keyword evidence="3" id="KW-1185">Reference proteome</keyword>
<dbReference type="Gramene" id="OIW09867">
    <property type="protein sequence ID" value="OIW09867"/>
    <property type="gene ID" value="TanjilG_20493"/>
</dbReference>
<dbReference type="Pfam" id="PF12043">
    <property type="entry name" value="DUF3527"/>
    <property type="match status" value="1"/>
</dbReference>
<proteinExistence type="predicted"/>
<reference evidence="2 3" key="1">
    <citation type="journal article" date="2017" name="Plant Biotechnol. J.">
        <title>A comprehensive draft genome sequence for lupin (Lupinus angustifolius), an emerging health food: insights into plant-microbe interactions and legume evolution.</title>
        <authorList>
            <person name="Hane J.K."/>
            <person name="Ming Y."/>
            <person name="Kamphuis L.G."/>
            <person name="Nelson M.N."/>
            <person name="Garg G."/>
            <person name="Atkins C.A."/>
            <person name="Bayer P.E."/>
            <person name="Bravo A."/>
            <person name="Bringans S."/>
            <person name="Cannon S."/>
            <person name="Edwards D."/>
            <person name="Foley R."/>
            <person name="Gao L.L."/>
            <person name="Harrison M.J."/>
            <person name="Huang W."/>
            <person name="Hurgobin B."/>
            <person name="Li S."/>
            <person name="Liu C.W."/>
            <person name="McGrath A."/>
            <person name="Morahan G."/>
            <person name="Murray J."/>
            <person name="Weller J."/>
            <person name="Jian J."/>
            <person name="Singh K.B."/>
        </authorList>
    </citation>
    <scope>NUCLEOTIDE SEQUENCE [LARGE SCALE GENOMIC DNA]</scope>
    <source>
        <strain evidence="3">cv. Tanjil</strain>
        <tissue evidence="2">Whole plant</tissue>
    </source>
</reference>
<evidence type="ECO:0000256" key="1">
    <source>
        <dbReference type="SAM" id="MobiDB-lite"/>
    </source>
</evidence>
<dbReference type="STRING" id="3871.A0A1J7IAJ1"/>
<dbReference type="OrthoDB" id="1939710at2759"/>
<protein>
    <submittedName>
        <fullName evidence="2">Uncharacterized protein</fullName>
    </submittedName>
</protein>
<evidence type="ECO:0000313" key="3">
    <source>
        <dbReference type="Proteomes" id="UP000188354"/>
    </source>
</evidence>
<sequence length="750" mass="83302">MGQELELDHHGKSLVGLSPNTVLSSDQYCANVKKRSKKGKPAGKDDFLTLKGNFAEINFSRFRSSSCKSHLSRPNGLEIGGNLETRRASVYQSSEVVDNIKKLSSMGGRQKIEISRTSDIDTSFSGSIVASLCGSDDERFGQRSSEISRDSNLDSPSVSMSMACMEPNSPNGFIDFCMNSHVRDRDFTAVKGRDSINVKFRNDNVVDSLIDGNSPVEKDIVHPLQKSFSAKVDASHLQSPSENDCSSRATPKSRFNPVSRRRLNQFAKSKSLRSPVGHKVEPDEVKSNETVNITRSRTYQKSLLTDLSNAAKHSDIISEFINREIQYSGIASSPVHLHANMKLENKHGVPCFEFKVKCPEDVFVAKASRAGDAFNWVYTFDSVDNRKRSNASDLGSHHFDKDSSAVAQMLVSCKLCSELEGSISDNNSMVTEFVLYDLTHLRQTVSSEKRSFSEQDTSKTLKAFRTGLKEKTFRPDEGNLAVKNKVQVKPVSSNVEFGHSDSYPLLSSELNSNLETAAIVLEIPFVKRESLKYKRGDRISAKEYSDIIELPTVLDRRRKSLRDSKIQERMKVVIPTGNHGLPTVESRGPSSLLERLRHGGGCDCGGWDMACPLILLGNPSIEFAEDHPLMEDYQPLELFIQGAKDSNPTFSMKIIEQGQYAVDFHAQLSTLQAFSICVAILHGTSAFNVSGHEKNQQLSQCSSLKMLTKDEVELLIKSVTIEENKTVSKTPKRFPQSYVLNPPFSPIARV</sequence>
<name>A0A1J7IAJ1_LUPAN</name>
<organism evidence="2 3">
    <name type="scientific">Lupinus angustifolius</name>
    <name type="common">Narrow-leaved blue lupine</name>
    <dbReference type="NCBI Taxonomy" id="3871"/>
    <lineage>
        <taxon>Eukaryota</taxon>
        <taxon>Viridiplantae</taxon>
        <taxon>Streptophyta</taxon>
        <taxon>Embryophyta</taxon>
        <taxon>Tracheophyta</taxon>
        <taxon>Spermatophyta</taxon>
        <taxon>Magnoliopsida</taxon>
        <taxon>eudicotyledons</taxon>
        <taxon>Gunneridae</taxon>
        <taxon>Pentapetalae</taxon>
        <taxon>rosids</taxon>
        <taxon>fabids</taxon>
        <taxon>Fabales</taxon>
        <taxon>Fabaceae</taxon>
        <taxon>Papilionoideae</taxon>
        <taxon>50 kb inversion clade</taxon>
        <taxon>genistoids sensu lato</taxon>
        <taxon>core genistoids</taxon>
        <taxon>Genisteae</taxon>
        <taxon>Lupinus</taxon>
    </lineage>
</organism>
<evidence type="ECO:0000313" key="2">
    <source>
        <dbReference type="EMBL" id="OIW09867.1"/>
    </source>
</evidence>
<feature type="region of interest" description="Disordered" evidence="1">
    <location>
        <begin position="231"/>
        <end position="259"/>
    </location>
</feature>
<accession>A0A1J7IAJ1</accession>
<dbReference type="Proteomes" id="UP000188354">
    <property type="component" value="Chromosome LG06"/>
</dbReference>
<dbReference type="OMA" id="FEFSLKC"/>
<gene>
    <name evidence="2" type="ORF">TanjilG_20493</name>
</gene>
<dbReference type="AlphaFoldDB" id="A0A1J7IAJ1"/>
<feature type="compositionally biased region" description="Polar residues" evidence="1">
    <location>
        <begin position="236"/>
        <end position="250"/>
    </location>
</feature>
<dbReference type="PANTHER" id="PTHR31390">
    <property type="entry name" value="EXPRESSED PROTEIN"/>
    <property type="match status" value="1"/>
</dbReference>
<dbReference type="PANTHER" id="PTHR31390:SF30">
    <property type="entry name" value="TRANSCRIPTION FACTOR S-II, CENTRAL DOMAIN PROTEIN"/>
    <property type="match status" value="1"/>
</dbReference>
<dbReference type="InterPro" id="IPR021916">
    <property type="entry name" value="DUF3527"/>
</dbReference>